<dbReference type="InterPro" id="IPR047655">
    <property type="entry name" value="Transpos_IS630-like"/>
</dbReference>
<reference evidence="3 4" key="1">
    <citation type="submission" date="2022-04" db="EMBL/GenBank/DDBJ databases">
        <title>Genome diversity in the genus Frankia.</title>
        <authorList>
            <person name="Carlos-Shanley C."/>
            <person name="Hahn D."/>
        </authorList>
    </citation>
    <scope>NUCLEOTIDE SEQUENCE [LARGE SCALE GENOMIC DNA]</scope>
    <source>
        <strain evidence="3 4">Ag45/Mut15</strain>
    </source>
</reference>
<evidence type="ECO:0000259" key="2">
    <source>
        <dbReference type="Pfam" id="PF13592"/>
    </source>
</evidence>
<dbReference type="InterPro" id="IPR036397">
    <property type="entry name" value="RNaseH_sf"/>
</dbReference>
<gene>
    <name evidence="3" type="ORF">MXD59_25940</name>
</gene>
<evidence type="ECO:0000259" key="1">
    <source>
        <dbReference type="Pfam" id="PF13358"/>
    </source>
</evidence>
<feature type="domain" description="Winged helix-turn helix" evidence="2">
    <location>
        <begin position="76"/>
        <end position="134"/>
    </location>
</feature>
<dbReference type="Gene3D" id="3.30.420.10">
    <property type="entry name" value="Ribonuclease H-like superfamily/Ribonuclease H"/>
    <property type="match status" value="1"/>
</dbReference>
<dbReference type="InterPro" id="IPR009057">
    <property type="entry name" value="Homeodomain-like_sf"/>
</dbReference>
<dbReference type="Pfam" id="PF13551">
    <property type="entry name" value="HTH_29"/>
    <property type="match status" value="1"/>
</dbReference>
<protein>
    <submittedName>
        <fullName evidence="3">IS630 family transposase</fullName>
    </submittedName>
</protein>
<dbReference type="RefSeq" id="WP_248827196.1">
    <property type="nucleotide sequence ID" value="NZ_JALKFT010000103.1"/>
</dbReference>
<feature type="non-terminal residue" evidence="3">
    <location>
        <position position="250"/>
    </location>
</feature>
<dbReference type="NCBIfam" id="NF033545">
    <property type="entry name" value="transpos_IS630"/>
    <property type="match status" value="1"/>
</dbReference>
<organism evidence="3 4">
    <name type="scientific">Frankia umida</name>
    <dbReference type="NCBI Taxonomy" id="573489"/>
    <lineage>
        <taxon>Bacteria</taxon>
        <taxon>Bacillati</taxon>
        <taxon>Actinomycetota</taxon>
        <taxon>Actinomycetes</taxon>
        <taxon>Frankiales</taxon>
        <taxon>Frankiaceae</taxon>
        <taxon>Frankia</taxon>
    </lineage>
</organism>
<proteinExistence type="predicted"/>
<comment type="caution">
    <text evidence="3">The sequence shown here is derived from an EMBL/GenBank/DDBJ whole genome shotgun (WGS) entry which is preliminary data.</text>
</comment>
<keyword evidence="4" id="KW-1185">Reference proteome</keyword>
<dbReference type="SUPFAM" id="SSF46689">
    <property type="entry name" value="Homeodomain-like"/>
    <property type="match status" value="1"/>
</dbReference>
<dbReference type="InterPro" id="IPR038717">
    <property type="entry name" value="Tc1-like_DDE_dom"/>
</dbReference>
<feature type="domain" description="Tc1-like transposase DDE" evidence="1">
    <location>
        <begin position="150"/>
        <end position="249"/>
    </location>
</feature>
<dbReference type="InterPro" id="IPR025959">
    <property type="entry name" value="Winged_HTH_dom"/>
</dbReference>
<name>A0ABT0K5S3_9ACTN</name>
<evidence type="ECO:0000313" key="4">
    <source>
        <dbReference type="Proteomes" id="UP001201873"/>
    </source>
</evidence>
<dbReference type="Pfam" id="PF13592">
    <property type="entry name" value="HTH_33"/>
    <property type="match status" value="1"/>
</dbReference>
<dbReference type="Proteomes" id="UP001201873">
    <property type="component" value="Unassembled WGS sequence"/>
</dbReference>
<dbReference type="EMBL" id="JALKFT010000103">
    <property type="protein sequence ID" value="MCK9879152.1"/>
    <property type="molecule type" value="Genomic_DNA"/>
</dbReference>
<dbReference type="Pfam" id="PF13358">
    <property type="entry name" value="DDE_3"/>
    <property type="match status" value="1"/>
</dbReference>
<sequence length="250" mass="28183">MARQIVDDGANADELADSLGFSRAAVFSWAQQYRAGGIEALHAKPIPGRPKKLTEEQADRIYTILHTKTPDQMHFDFQLWTRWMVRDLIQRLLGISITEQAVGRMLRRWGMSPQRPVTQAIQRDEEKVMRWKTEQFPRIRAEARKVGATVYFGDEASVRTDHHSGTTWAPVGETPVVSRTGDRKSVLMLSAVSAQGKLHFMLQQGGSVDSKVFIEFCSRLLHDDGGNVFLIVDGAKYHDSKAVREFVAST</sequence>
<evidence type="ECO:0000313" key="3">
    <source>
        <dbReference type="EMBL" id="MCK9879152.1"/>
    </source>
</evidence>
<accession>A0ABT0K5S3</accession>